<name>A0ABW2DV08_9ACTN</name>
<evidence type="ECO:0008006" key="4">
    <source>
        <dbReference type="Google" id="ProtNLM"/>
    </source>
</evidence>
<reference evidence="3" key="1">
    <citation type="journal article" date="2019" name="Int. J. Syst. Evol. Microbiol.">
        <title>The Global Catalogue of Microorganisms (GCM) 10K type strain sequencing project: providing services to taxonomists for standard genome sequencing and annotation.</title>
        <authorList>
            <consortium name="The Broad Institute Genomics Platform"/>
            <consortium name="The Broad Institute Genome Sequencing Center for Infectious Disease"/>
            <person name="Wu L."/>
            <person name="Ma J."/>
        </authorList>
    </citation>
    <scope>NUCLEOTIDE SEQUENCE [LARGE SCALE GENOMIC DNA]</scope>
    <source>
        <strain evidence="3">JCM 4855</strain>
    </source>
</reference>
<gene>
    <name evidence="2" type="ORF">ACFQMH_07555</name>
</gene>
<accession>A0ABW2DV08</accession>
<dbReference type="EMBL" id="JBHSYM010000014">
    <property type="protein sequence ID" value="MFC7011573.1"/>
    <property type="molecule type" value="Genomic_DNA"/>
</dbReference>
<evidence type="ECO:0000256" key="1">
    <source>
        <dbReference type="SAM" id="MobiDB-lite"/>
    </source>
</evidence>
<comment type="caution">
    <text evidence="2">The sequence shown here is derived from an EMBL/GenBank/DDBJ whole genome shotgun (WGS) entry which is preliminary data.</text>
</comment>
<feature type="compositionally biased region" description="Gly residues" evidence="1">
    <location>
        <begin position="108"/>
        <end position="121"/>
    </location>
</feature>
<protein>
    <recommendedName>
        <fullName evidence="4">WXG100 family type VII secretion target</fullName>
    </recommendedName>
</protein>
<dbReference type="RefSeq" id="WP_189879058.1">
    <property type="nucleotide sequence ID" value="NZ_BMWA01000031.1"/>
</dbReference>
<keyword evidence="3" id="KW-1185">Reference proteome</keyword>
<feature type="region of interest" description="Disordered" evidence="1">
    <location>
        <begin position="97"/>
        <end position="121"/>
    </location>
</feature>
<evidence type="ECO:0000313" key="2">
    <source>
        <dbReference type="EMBL" id="MFC7011573.1"/>
    </source>
</evidence>
<dbReference type="Proteomes" id="UP001596409">
    <property type="component" value="Unassembled WGS sequence"/>
</dbReference>
<proteinExistence type="predicted"/>
<evidence type="ECO:0000313" key="3">
    <source>
        <dbReference type="Proteomes" id="UP001596409"/>
    </source>
</evidence>
<organism evidence="2 3">
    <name type="scientific">Streptomyces viridiviolaceus</name>
    <dbReference type="NCBI Taxonomy" id="68282"/>
    <lineage>
        <taxon>Bacteria</taxon>
        <taxon>Bacillati</taxon>
        <taxon>Actinomycetota</taxon>
        <taxon>Actinomycetes</taxon>
        <taxon>Kitasatosporales</taxon>
        <taxon>Streptomycetaceae</taxon>
        <taxon>Streptomyces</taxon>
    </lineage>
</organism>
<sequence>MQENLIVDTDGLKAATDMLRRVAEGVLLPVKGAAAQLSAMPTPWGNDKFGAQFAAGYKPSADGVLDGGEGVSKLLLDAGDGLKDMVRVFDTAEAGARDASSRLNSRMGGTGGQGGGGGRRG</sequence>